<protein>
    <submittedName>
        <fullName evidence="1">Uncharacterized protein</fullName>
    </submittedName>
</protein>
<proteinExistence type="predicted"/>
<accession>G3IZI9</accession>
<evidence type="ECO:0000313" key="2">
    <source>
        <dbReference type="Proteomes" id="UP000004664"/>
    </source>
</evidence>
<reference evidence="1 2" key="1">
    <citation type="submission" date="2011-06" db="EMBL/GenBank/DDBJ databases">
        <title>Genomic sequence of Methylobacter tundripaludum SV96.</title>
        <authorList>
            <consortium name="US DOE Joint Genome Institute"/>
            <person name="Lucas S."/>
            <person name="Han J."/>
            <person name="Lapidus A."/>
            <person name="Cheng J.-F."/>
            <person name="Goodwin L."/>
            <person name="Pitluck S."/>
            <person name="Held B."/>
            <person name="Detter J.C."/>
            <person name="Han C."/>
            <person name="Tapia R."/>
            <person name="Land M."/>
            <person name="Hauser L."/>
            <person name="Kyrpides N."/>
            <person name="Ivanova N."/>
            <person name="Ovchinnikova G."/>
            <person name="Pagani I."/>
            <person name="Klotz M.G."/>
            <person name="Dispirito A.A."/>
            <person name="Murrell J.C."/>
            <person name="Dunfield P."/>
            <person name="Kalyuzhnaya M.G."/>
            <person name="Svenning M."/>
            <person name="Trotsenko Y.A."/>
            <person name="Stein L.Y."/>
            <person name="Woyke T."/>
        </authorList>
    </citation>
    <scope>NUCLEOTIDE SEQUENCE [LARGE SCALE GENOMIC DNA]</scope>
    <source>
        <strain evidence="2">ATCC BAA-1195 / DSM 17260 / SV96</strain>
    </source>
</reference>
<name>G3IZI9_METTV</name>
<keyword evidence="2" id="KW-1185">Reference proteome</keyword>
<dbReference type="RefSeq" id="WP_006892652.1">
    <property type="nucleotide sequence ID" value="NZ_JH109153.1"/>
</dbReference>
<dbReference type="AlphaFoldDB" id="G3IZI9"/>
<sequence length="101" mass="11149">MFTLPSTWNLVISTLVFFIAARYLHRYLEVQGIPKGMTRGMLVFSLASLVSWGSGEMVDWTQEKIEGPQPQVAETSDDMSQLLKVLGQAQSTAELKGPSSN</sequence>
<dbReference type="Proteomes" id="UP000004664">
    <property type="component" value="Unassembled WGS sequence"/>
</dbReference>
<gene>
    <name evidence="1" type="ORF">Mettu_3494</name>
</gene>
<organism evidence="1 2">
    <name type="scientific">Methylobacter tundripaludum (strain ATCC BAA-1195 / DSM 17260 / SV96)</name>
    <dbReference type="NCBI Taxonomy" id="697282"/>
    <lineage>
        <taxon>Bacteria</taxon>
        <taxon>Pseudomonadati</taxon>
        <taxon>Pseudomonadota</taxon>
        <taxon>Gammaproteobacteria</taxon>
        <taxon>Methylococcales</taxon>
        <taxon>Methylococcaceae</taxon>
        <taxon>Methylobacter</taxon>
    </lineage>
</organism>
<dbReference type="EMBL" id="JH109153">
    <property type="protein sequence ID" value="EGW20361.1"/>
    <property type="molecule type" value="Genomic_DNA"/>
</dbReference>
<dbReference type="eggNOG" id="ENOG50338M0">
    <property type="taxonomic scope" value="Bacteria"/>
</dbReference>
<dbReference type="HOGENOM" id="CLU_2439664_0_0_6"/>
<evidence type="ECO:0000313" key="1">
    <source>
        <dbReference type="EMBL" id="EGW20361.1"/>
    </source>
</evidence>
<dbReference type="OrthoDB" id="5570451at2"/>